<sequence>MTELSLDTRRAQLRAIFTKVITAYGSQDFETVEQYLTANTRFEWPYPPLEDFPDHLIGGAAFIEASKVGMAECSPYNHKIDMFYDQLDPNCLIVEYHSNSVHLKTQLPYGNRYLGILKFDGESIIFWKEYVNPLPILNVYGKDYTNSAASTEQKQK</sequence>
<accession>A0ABS6VV32</accession>
<organism evidence="1 2">
    <name type="scientific">Zhongshania aquimaris</name>
    <dbReference type="NCBI Taxonomy" id="2857107"/>
    <lineage>
        <taxon>Bacteria</taxon>
        <taxon>Pseudomonadati</taxon>
        <taxon>Pseudomonadota</taxon>
        <taxon>Gammaproteobacteria</taxon>
        <taxon>Cellvibrionales</taxon>
        <taxon>Spongiibacteraceae</taxon>
        <taxon>Zhongshania</taxon>
    </lineage>
</organism>
<dbReference type="EMBL" id="JAHWDQ010000004">
    <property type="protein sequence ID" value="MBW2942193.1"/>
    <property type="molecule type" value="Genomic_DNA"/>
</dbReference>
<evidence type="ECO:0000313" key="2">
    <source>
        <dbReference type="Proteomes" id="UP001166291"/>
    </source>
</evidence>
<reference evidence="1" key="1">
    <citation type="submission" date="2021-07" db="EMBL/GenBank/DDBJ databases">
        <title>Zhongshania sp. CAU 1632 isolated from seawater.</title>
        <authorList>
            <person name="Kim W."/>
        </authorList>
    </citation>
    <scope>NUCLEOTIDE SEQUENCE</scope>
    <source>
        <strain evidence="1">CAU 1632</strain>
    </source>
</reference>
<evidence type="ECO:0008006" key="3">
    <source>
        <dbReference type="Google" id="ProtNLM"/>
    </source>
</evidence>
<name>A0ABS6VV32_9GAMM</name>
<dbReference type="RefSeq" id="WP_219044430.1">
    <property type="nucleotide sequence ID" value="NZ_JAHWDQ010000004.1"/>
</dbReference>
<evidence type="ECO:0000313" key="1">
    <source>
        <dbReference type="EMBL" id="MBW2942193.1"/>
    </source>
</evidence>
<keyword evidence="2" id="KW-1185">Reference proteome</keyword>
<comment type="caution">
    <text evidence="1">The sequence shown here is derived from an EMBL/GenBank/DDBJ whole genome shotgun (WGS) entry which is preliminary data.</text>
</comment>
<dbReference type="Proteomes" id="UP001166291">
    <property type="component" value="Unassembled WGS sequence"/>
</dbReference>
<gene>
    <name evidence="1" type="ORF">KXJ70_15465</name>
</gene>
<proteinExistence type="predicted"/>
<protein>
    <recommendedName>
        <fullName evidence="3">SnoaL-like domain-containing protein</fullName>
    </recommendedName>
</protein>